<keyword evidence="5" id="KW-1185">Reference proteome</keyword>
<evidence type="ECO:0000313" key="4">
    <source>
        <dbReference type="EMBL" id="KAG7575265.1"/>
    </source>
</evidence>
<proteinExistence type="predicted"/>
<feature type="region of interest" description="Disordered" evidence="2">
    <location>
        <begin position="259"/>
        <end position="302"/>
    </location>
</feature>
<dbReference type="Proteomes" id="UP000812966">
    <property type="component" value="Unassembled WGS sequence"/>
</dbReference>
<evidence type="ECO:0000256" key="1">
    <source>
        <dbReference type="ARBA" id="ARBA00022679"/>
    </source>
</evidence>
<dbReference type="OrthoDB" id="263283at2759"/>
<feature type="domain" description="Stealth protein CR3 conserved region 3" evidence="3">
    <location>
        <begin position="503"/>
        <end position="551"/>
    </location>
</feature>
<accession>A0A8K0JRE8</accession>
<dbReference type="GO" id="GO:0005794">
    <property type="term" value="C:Golgi apparatus"/>
    <property type="evidence" value="ECO:0007669"/>
    <property type="project" value="TreeGrafter"/>
</dbReference>
<evidence type="ECO:0000259" key="3">
    <source>
        <dbReference type="Pfam" id="PF17102"/>
    </source>
</evidence>
<protein>
    <recommendedName>
        <fullName evidence="3">Stealth protein CR3 conserved region 3 domain-containing protein</fullName>
    </recommendedName>
</protein>
<dbReference type="GO" id="GO:0003976">
    <property type="term" value="F:UDP-N-acetylglucosamine-lysosomal-enzyme N-acetylglucosaminephosphotransferase activity"/>
    <property type="evidence" value="ECO:0007669"/>
    <property type="project" value="TreeGrafter"/>
</dbReference>
<dbReference type="InterPro" id="IPR047141">
    <property type="entry name" value="Stealth"/>
</dbReference>
<dbReference type="PANTHER" id="PTHR24045:SF0">
    <property type="entry name" value="N-ACETYLGLUCOSAMINE-1-PHOSPHOTRANSFERASE SUBUNITS ALPHA_BETA"/>
    <property type="match status" value="1"/>
</dbReference>
<gene>
    <name evidence="4" type="ORF">FFLO_00429</name>
</gene>
<sequence>MEDPAVYARVVDRRPGVSSSGLRSFLVNPLAVPTSHPYLRVLATIVVYGLTLTVVSSWLGNTSAVVDSSLLQRIKGQSSLSDSEITRLAEELRLSSSFPLPPNRPVDRYGSPNAAYRALYPLAPPPAPFPALRATHFLPDRCLEGWFAHGEILCSRHEIGEEDQLDVTWLWVNGSDPRWEAQMIAEREAKGIYSPAHHFRENNELMYSMRSVLANMPGRLRTFHLITADYAFDTRTDLQLLPKSPEALRELESLAEQKFRPDGKWTKSGEPTAAVEEDGLEQRDVGDDLESRKEQPAARKPRVISSKLSGWLNSAWRVAQVPTWLNFERIDLADPQHPLHHFYQNPSLPKKPVTSHLHTTSHPSLRYAVHSEIFHLPTHKKSATEKAASGLGAPEYKEDEWKKNALPTFNSMAIESKIGWLWGLSDVSLALNDDQFFLKPYAVSDWWSGIYGTVLRLDYNYNQQVRPLLDKKFLNNAGENGGLYHANWLLSQRFPKRLRPYFAHVPKVITRGLHHEASIMFKDALTTSAQRKFRELVDGEGDVHMQWLLMALRIERWREAMLWTWVVARVGTRPAWGENKGGQIGIWGDEARDDIKELFGVTDEDDDVIEIEVTRGERWTMEKDRMAGNLEGAGWEAPKNTEFLWSSMDGHIPPLLPFGVPKENNDVCKIGLDRCLGRFWSANENVTADDMFKRLAFSYPACGDCFLTALVTSSGPLGLSAIFPPAEMIYKTRADDEHLRKIDYLAPPHLPLTATWQEADFSLESVLSESTLPGEPVKLRRWSMQLLSRYLYMSGKTPSHFHMARNPEHVQGVFKMVDKAKDVALLGFNDDIDKDYEETRRLMIEWFGKKWPVPAVWEKGWKPNRS</sequence>
<dbReference type="InterPro" id="IPR031357">
    <property type="entry name" value="Stealth_CR3"/>
</dbReference>
<name>A0A8K0JRE8_9TREE</name>
<dbReference type="GO" id="GO:0046835">
    <property type="term" value="P:carbohydrate phosphorylation"/>
    <property type="evidence" value="ECO:0007669"/>
    <property type="project" value="TreeGrafter"/>
</dbReference>
<evidence type="ECO:0000256" key="2">
    <source>
        <dbReference type="SAM" id="MobiDB-lite"/>
    </source>
</evidence>
<organism evidence="4 5">
    <name type="scientific">Filobasidium floriforme</name>
    <dbReference type="NCBI Taxonomy" id="5210"/>
    <lineage>
        <taxon>Eukaryota</taxon>
        <taxon>Fungi</taxon>
        <taxon>Dikarya</taxon>
        <taxon>Basidiomycota</taxon>
        <taxon>Agaricomycotina</taxon>
        <taxon>Tremellomycetes</taxon>
        <taxon>Filobasidiales</taxon>
        <taxon>Filobasidiaceae</taxon>
        <taxon>Filobasidium</taxon>
    </lineage>
</organism>
<dbReference type="AlphaFoldDB" id="A0A8K0JRE8"/>
<dbReference type="PANTHER" id="PTHR24045">
    <property type="match status" value="1"/>
</dbReference>
<evidence type="ECO:0000313" key="5">
    <source>
        <dbReference type="Proteomes" id="UP000812966"/>
    </source>
</evidence>
<dbReference type="EMBL" id="JABELV010000005">
    <property type="protein sequence ID" value="KAG7575265.1"/>
    <property type="molecule type" value="Genomic_DNA"/>
</dbReference>
<keyword evidence="1" id="KW-0808">Transferase</keyword>
<feature type="compositionally biased region" description="Basic and acidic residues" evidence="2">
    <location>
        <begin position="280"/>
        <end position="297"/>
    </location>
</feature>
<comment type="caution">
    <text evidence="4">The sequence shown here is derived from an EMBL/GenBank/DDBJ whole genome shotgun (WGS) entry which is preliminary data.</text>
</comment>
<reference evidence="4" key="1">
    <citation type="submission" date="2020-04" db="EMBL/GenBank/DDBJ databases">
        <title>Analysis of mating type loci in Filobasidium floriforme.</title>
        <authorList>
            <person name="Nowrousian M."/>
        </authorList>
    </citation>
    <scope>NUCLEOTIDE SEQUENCE</scope>
    <source>
        <strain evidence="4">CBS 6242</strain>
    </source>
</reference>
<dbReference type="Pfam" id="PF17102">
    <property type="entry name" value="Stealth_CR3"/>
    <property type="match status" value="1"/>
</dbReference>